<feature type="binding site" evidence="12">
    <location>
        <begin position="239"/>
        <end position="240"/>
    </location>
    <ligand>
        <name>pyridoxal 5'-phosphate</name>
        <dbReference type="ChEBI" id="CHEBI:597326"/>
    </ligand>
</feature>
<dbReference type="NCBIfam" id="NF003764">
    <property type="entry name" value="PRK05355.1"/>
    <property type="match status" value="1"/>
</dbReference>
<dbReference type="EMBL" id="AP017470">
    <property type="protein sequence ID" value="BBB32487.1"/>
    <property type="molecule type" value="Genomic_DNA"/>
</dbReference>
<keyword evidence="15" id="KW-1185">Reference proteome</keyword>
<comment type="catalytic activity">
    <reaction evidence="10 12">
        <text>4-(phosphooxy)-L-threonine + 2-oxoglutarate = (R)-3-hydroxy-2-oxo-4-phosphooxybutanoate + L-glutamate</text>
        <dbReference type="Rhea" id="RHEA:16573"/>
        <dbReference type="ChEBI" id="CHEBI:16810"/>
        <dbReference type="ChEBI" id="CHEBI:29985"/>
        <dbReference type="ChEBI" id="CHEBI:58452"/>
        <dbReference type="ChEBI" id="CHEBI:58538"/>
        <dbReference type="EC" id="2.6.1.52"/>
    </reaction>
</comment>
<sequence>MVKRVYNFFAGPATLPFSVIEEASKNVLEFENLGFSILEISHRAKEFDNVIKQAQKDVKELMGLGDDYHVLFLQGGASLQFHMIPLNLMGSGKPALYINTGAWSKKAIKESQLLNKENTKVVASSEDKNFSYIPKDFTLDKNASYLHITTNNTIFGTEYHYIPETGDVPLIADMSSDILSRKLDFKKFALIYAGAQKNLGPAGTTLVVIRDDMVKRCENKTLPTLLNYKTHVDKESLFNTPSVFAVYVVHLVLKWIKEEMGGLENVEKYNRKKADLLYSAIDEMSDFYRGTAEKDSRSLMNVTCRLPNEELEKKFVSEAAERDLIGLKGHRSVGGIRASIYNAFPYEGVEKLVDFMKEFRKNN</sequence>
<feature type="domain" description="Aminotransferase class V" evidence="13">
    <location>
        <begin position="5"/>
        <end position="352"/>
    </location>
</feature>
<comment type="cofactor">
    <cofactor evidence="12">
        <name>pyridoxal 5'-phosphate</name>
        <dbReference type="ChEBI" id="CHEBI:597326"/>
    </cofactor>
    <text evidence="12">Binds 1 pyridoxal phosphate per subunit.</text>
</comment>
<dbReference type="RefSeq" id="WP_201328838.1">
    <property type="nucleotide sequence ID" value="NZ_AP017470.1"/>
</dbReference>
<dbReference type="AlphaFoldDB" id="A0A7R6PTQ2"/>
<organism evidence="14 15">
    <name type="scientific">Thermotomaculum hydrothermale</name>
    <dbReference type="NCBI Taxonomy" id="981385"/>
    <lineage>
        <taxon>Bacteria</taxon>
        <taxon>Pseudomonadati</taxon>
        <taxon>Acidobacteriota</taxon>
        <taxon>Holophagae</taxon>
        <taxon>Thermotomaculales</taxon>
        <taxon>Thermotomaculaceae</taxon>
        <taxon>Thermotomaculum</taxon>
    </lineage>
</organism>
<evidence type="ECO:0000259" key="13">
    <source>
        <dbReference type="Pfam" id="PF00266"/>
    </source>
</evidence>
<evidence type="ECO:0000313" key="15">
    <source>
        <dbReference type="Proteomes" id="UP000595564"/>
    </source>
</evidence>
<dbReference type="GO" id="GO:0005737">
    <property type="term" value="C:cytoplasm"/>
    <property type="evidence" value="ECO:0007669"/>
    <property type="project" value="UniProtKB-SubCell"/>
</dbReference>
<dbReference type="GO" id="GO:0030170">
    <property type="term" value="F:pyridoxal phosphate binding"/>
    <property type="evidence" value="ECO:0007669"/>
    <property type="project" value="UniProtKB-UniRule"/>
</dbReference>
<dbReference type="PIRSF" id="PIRSF000525">
    <property type="entry name" value="SerC"/>
    <property type="match status" value="1"/>
</dbReference>
<evidence type="ECO:0000256" key="12">
    <source>
        <dbReference type="HAMAP-Rule" id="MF_00160"/>
    </source>
</evidence>
<dbReference type="GO" id="GO:0008615">
    <property type="term" value="P:pyridoxine biosynthetic process"/>
    <property type="evidence" value="ECO:0007669"/>
    <property type="project" value="UniProtKB-UniRule"/>
</dbReference>
<dbReference type="FunFam" id="3.40.640.10:FF:000010">
    <property type="entry name" value="Phosphoserine aminotransferase"/>
    <property type="match status" value="1"/>
</dbReference>
<keyword evidence="8 12" id="KW-0664">Pyridoxine biosynthesis</keyword>
<accession>A0A7R6PTQ2</accession>
<evidence type="ECO:0000256" key="6">
    <source>
        <dbReference type="ARBA" id="ARBA00022679"/>
    </source>
</evidence>
<comment type="similarity">
    <text evidence="3 12">Belongs to the class-V pyridoxal-phosphate-dependent aminotransferase family. SerC subfamily.</text>
</comment>
<evidence type="ECO:0000256" key="1">
    <source>
        <dbReference type="ARBA" id="ARBA00004915"/>
    </source>
</evidence>
<feature type="binding site" evidence="12">
    <location>
        <position position="173"/>
    </location>
    <ligand>
        <name>pyridoxal 5'-phosphate</name>
        <dbReference type="ChEBI" id="CHEBI:597326"/>
    </ligand>
</feature>
<comment type="caution">
    <text evidence="12">Lacks conserved residue(s) required for the propagation of feature annotation.</text>
</comment>
<keyword evidence="12" id="KW-0963">Cytoplasm</keyword>
<dbReference type="UniPathway" id="UPA00135">
    <property type="reaction ID" value="UER00197"/>
</dbReference>
<feature type="binding site" evidence="12">
    <location>
        <position position="103"/>
    </location>
    <ligand>
        <name>pyridoxal 5'-phosphate</name>
        <dbReference type="ChEBI" id="CHEBI:597326"/>
    </ligand>
</feature>
<keyword evidence="6 12" id="KW-0808">Transferase</keyword>
<keyword evidence="4 12" id="KW-0032">Aminotransferase</keyword>
<evidence type="ECO:0000256" key="2">
    <source>
        <dbReference type="ARBA" id="ARBA00005099"/>
    </source>
</evidence>
<feature type="binding site" evidence="12">
    <location>
        <position position="153"/>
    </location>
    <ligand>
        <name>pyridoxal 5'-phosphate</name>
        <dbReference type="ChEBI" id="CHEBI:597326"/>
    </ligand>
</feature>
<dbReference type="KEGG" id="thyd:TTHT_0933"/>
<evidence type="ECO:0000256" key="11">
    <source>
        <dbReference type="ARBA" id="ARBA00049007"/>
    </source>
</evidence>
<dbReference type="InterPro" id="IPR015422">
    <property type="entry name" value="PyrdxlP-dep_Trfase_small"/>
</dbReference>
<evidence type="ECO:0000313" key="14">
    <source>
        <dbReference type="EMBL" id="BBB32487.1"/>
    </source>
</evidence>
<dbReference type="FunFam" id="3.90.1150.10:FF:000006">
    <property type="entry name" value="Phosphoserine aminotransferase"/>
    <property type="match status" value="1"/>
</dbReference>
<feature type="binding site" evidence="12">
    <location>
        <begin position="77"/>
        <end position="78"/>
    </location>
    <ligand>
        <name>pyridoxal 5'-phosphate</name>
        <dbReference type="ChEBI" id="CHEBI:597326"/>
    </ligand>
</feature>
<evidence type="ECO:0000256" key="3">
    <source>
        <dbReference type="ARBA" id="ARBA00006904"/>
    </source>
</evidence>
<dbReference type="NCBIfam" id="TIGR01364">
    <property type="entry name" value="serC_1"/>
    <property type="match status" value="1"/>
</dbReference>
<evidence type="ECO:0000256" key="5">
    <source>
        <dbReference type="ARBA" id="ARBA00022605"/>
    </source>
</evidence>
<dbReference type="Gene3D" id="3.90.1150.10">
    <property type="entry name" value="Aspartate Aminotransferase, domain 1"/>
    <property type="match status" value="1"/>
</dbReference>
<evidence type="ECO:0000256" key="4">
    <source>
        <dbReference type="ARBA" id="ARBA00022576"/>
    </source>
</evidence>
<dbReference type="HAMAP" id="MF_00160">
    <property type="entry name" value="SerC_aminotrans_5"/>
    <property type="match status" value="1"/>
</dbReference>
<feature type="binding site" evidence="12">
    <location>
        <position position="196"/>
    </location>
    <ligand>
        <name>pyridoxal 5'-phosphate</name>
        <dbReference type="ChEBI" id="CHEBI:597326"/>
    </ligand>
</feature>
<dbReference type="GO" id="GO:0006564">
    <property type="term" value="P:L-serine biosynthetic process"/>
    <property type="evidence" value="ECO:0007669"/>
    <property type="project" value="UniProtKB-UniRule"/>
</dbReference>
<dbReference type="UniPathway" id="UPA00244">
    <property type="reaction ID" value="UER00311"/>
</dbReference>
<keyword evidence="9 12" id="KW-0718">Serine biosynthesis</keyword>
<evidence type="ECO:0000256" key="9">
    <source>
        <dbReference type="ARBA" id="ARBA00023299"/>
    </source>
</evidence>
<dbReference type="PANTHER" id="PTHR43247">
    <property type="entry name" value="PHOSPHOSERINE AMINOTRANSFERASE"/>
    <property type="match status" value="1"/>
</dbReference>
<dbReference type="Gene3D" id="3.40.640.10">
    <property type="entry name" value="Type I PLP-dependent aspartate aminotransferase-like (Major domain)"/>
    <property type="match status" value="1"/>
</dbReference>
<keyword evidence="7 12" id="KW-0663">Pyridoxal phosphate</keyword>
<dbReference type="InterPro" id="IPR015424">
    <property type="entry name" value="PyrdxlP-dep_Trfase"/>
</dbReference>
<dbReference type="InterPro" id="IPR015421">
    <property type="entry name" value="PyrdxlP-dep_Trfase_major"/>
</dbReference>
<comment type="pathway">
    <text evidence="1 12">Cofactor biosynthesis; pyridoxine 5'-phosphate biosynthesis; pyridoxine 5'-phosphate from D-erythrose 4-phosphate: step 3/5.</text>
</comment>
<keyword evidence="5 12" id="KW-0028">Amino-acid biosynthesis</keyword>
<feature type="binding site" evidence="12">
    <location>
        <position position="43"/>
    </location>
    <ligand>
        <name>L-glutamate</name>
        <dbReference type="ChEBI" id="CHEBI:29985"/>
    </ligand>
</feature>
<dbReference type="GO" id="GO:0004648">
    <property type="term" value="F:O-phospho-L-serine:2-oxoglutarate aminotransferase activity"/>
    <property type="evidence" value="ECO:0007669"/>
    <property type="project" value="UniProtKB-UniRule"/>
</dbReference>
<comment type="catalytic activity">
    <reaction evidence="11 12">
        <text>O-phospho-L-serine + 2-oxoglutarate = 3-phosphooxypyruvate + L-glutamate</text>
        <dbReference type="Rhea" id="RHEA:14329"/>
        <dbReference type="ChEBI" id="CHEBI:16810"/>
        <dbReference type="ChEBI" id="CHEBI:18110"/>
        <dbReference type="ChEBI" id="CHEBI:29985"/>
        <dbReference type="ChEBI" id="CHEBI:57524"/>
        <dbReference type="EC" id="2.6.1.52"/>
    </reaction>
</comment>
<comment type="pathway">
    <text evidence="2 12">Amino-acid biosynthesis; L-serine biosynthesis; L-serine from 3-phospho-D-glycerate: step 2/3.</text>
</comment>
<comment type="function">
    <text evidence="12">Catalyzes the reversible conversion of 3-phosphohydroxypyruvate to phosphoserine and of 3-hydroxy-2-oxo-4-phosphonooxybutanoate to phosphohydroxythreonine.</text>
</comment>
<proteinExistence type="inferred from homology"/>
<gene>
    <name evidence="12 14" type="primary">serC</name>
    <name evidence="14" type="ORF">TTHT_0933</name>
</gene>
<dbReference type="Pfam" id="PF00266">
    <property type="entry name" value="Aminotran_5"/>
    <property type="match status" value="1"/>
</dbReference>
<evidence type="ECO:0000256" key="8">
    <source>
        <dbReference type="ARBA" id="ARBA00023096"/>
    </source>
</evidence>
<name>A0A7R6PTQ2_9BACT</name>
<dbReference type="InterPro" id="IPR000192">
    <property type="entry name" value="Aminotrans_V_dom"/>
</dbReference>
<evidence type="ECO:0000256" key="10">
    <source>
        <dbReference type="ARBA" id="ARBA00047630"/>
    </source>
</evidence>
<feature type="modified residue" description="N6-(pyridoxal phosphate)lysine" evidence="12">
    <location>
        <position position="197"/>
    </location>
</feature>
<dbReference type="InterPro" id="IPR022278">
    <property type="entry name" value="Pser_aminoTfrase"/>
</dbReference>
<reference evidence="14 15" key="1">
    <citation type="journal article" date="2012" name="Extremophiles">
        <title>Thermotomaculum hydrothermale gen. nov., sp. nov., a novel heterotrophic thermophile within the phylum Acidobacteria from a deep-sea hydrothermal vent chimney in the Southern Okinawa Trough.</title>
        <authorList>
            <person name="Izumi H."/>
            <person name="Nunoura T."/>
            <person name="Miyazaki M."/>
            <person name="Mino S."/>
            <person name="Toki T."/>
            <person name="Takai K."/>
            <person name="Sako Y."/>
            <person name="Sawabe T."/>
            <person name="Nakagawa S."/>
        </authorList>
    </citation>
    <scope>NUCLEOTIDE SEQUENCE [LARGE SCALE GENOMIC DNA]</scope>
    <source>
        <strain evidence="14 15">AC55</strain>
    </source>
</reference>
<dbReference type="EC" id="2.6.1.52" evidence="12"/>
<protein>
    <recommendedName>
        <fullName evidence="12">Phosphoserine aminotransferase</fullName>
        <ecNumber evidence="12">2.6.1.52</ecNumber>
    </recommendedName>
    <alternativeName>
        <fullName evidence="12">Phosphohydroxythreonine aminotransferase</fullName>
        <shortName evidence="12">PSAT</shortName>
    </alternativeName>
</protein>
<dbReference type="Proteomes" id="UP000595564">
    <property type="component" value="Chromosome"/>
</dbReference>
<comment type="subcellular location">
    <subcellularLocation>
        <location evidence="12">Cytoplasm</location>
    </subcellularLocation>
</comment>
<evidence type="ECO:0000256" key="7">
    <source>
        <dbReference type="ARBA" id="ARBA00022898"/>
    </source>
</evidence>
<dbReference type="PANTHER" id="PTHR43247:SF1">
    <property type="entry name" value="PHOSPHOSERINE AMINOTRANSFERASE"/>
    <property type="match status" value="1"/>
</dbReference>
<comment type="subunit">
    <text evidence="12">Homodimer.</text>
</comment>
<dbReference type="SUPFAM" id="SSF53383">
    <property type="entry name" value="PLP-dependent transferases"/>
    <property type="match status" value="1"/>
</dbReference>